<name>A0A0E9W6K7_ANGAN</name>
<sequence length="49" mass="5857">MLVRLIIKFGTIKRFVKKKRGKYSLLFLSYCLSCDQLVTKRLLFKLLSF</sequence>
<proteinExistence type="predicted"/>
<reference evidence="1" key="1">
    <citation type="submission" date="2014-11" db="EMBL/GenBank/DDBJ databases">
        <authorList>
            <person name="Amaro Gonzalez C."/>
        </authorList>
    </citation>
    <scope>NUCLEOTIDE SEQUENCE</scope>
</reference>
<evidence type="ECO:0000313" key="1">
    <source>
        <dbReference type="EMBL" id="JAH85936.1"/>
    </source>
</evidence>
<accession>A0A0E9W6K7</accession>
<dbReference type="EMBL" id="GBXM01022641">
    <property type="protein sequence ID" value="JAH85936.1"/>
    <property type="molecule type" value="Transcribed_RNA"/>
</dbReference>
<dbReference type="AlphaFoldDB" id="A0A0E9W6K7"/>
<reference evidence="1" key="2">
    <citation type="journal article" date="2015" name="Fish Shellfish Immunol.">
        <title>Early steps in the European eel (Anguilla anguilla)-Vibrio vulnificus interaction in the gills: Role of the RtxA13 toxin.</title>
        <authorList>
            <person name="Callol A."/>
            <person name="Pajuelo D."/>
            <person name="Ebbesson L."/>
            <person name="Teles M."/>
            <person name="MacKenzie S."/>
            <person name="Amaro C."/>
        </authorList>
    </citation>
    <scope>NUCLEOTIDE SEQUENCE</scope>
</reference>
<organism evidence="1">
    <name type="scientific">Anguilla anguilla</name>
    <name type="common">European freshwater eel</name>
    <name type="synonym">Muraena anguilla</name>
    <dbReference type="NCBI Taxonomy" id="7936"/>
    <lineage>
        <taxon>Eukaryota</taxon>
        <taxon>Metazoa</taxon>
        <taxon>Chordata</taxon>
        <taxon>Craniata</taxon>
        <taxon>Vertebrata</taxon>
        <taxon>Euteleostomi</taxon>
        <taxon>Actinopterygii</taxon>
        <taxon>Neopterygii</taxon>
        <taxon>Teleostei</taxon>
        <taxon>Anguilliformes</taxon>
        <taxon>Anguillidae</taxon>
        <taxon>Anguilla</taxon>
    </lineage>
</organism>
<protein>
    <submittedName>
        <fullName evidence="1">Uncharacterized protein</fullName>
    </submittedName>
</protein>